<dbReference type="SUPFAM" id="SSF51905">
    <property type="entry name" value="FAD/NAD(P)-binding domain"/>
    <property type="match status" value="1"/>
</dbReference>
<evidence type="ECO:0000256" key="1">
    <source>
        <dbReference type="ARBA" id="ARBA00004948"/>
    </source>
</evidence>
<keyword evidence="2" id="KW-0784">Thiamine biosynthesis</keyword>
<dbReference type="Proteomes" id="UP000031972">
    <property type="component" value="Unassembled WGS sequence"/>
</dbReference>
<dbReference type="GO" id="GO:0009228">
    <property type="term" value="P:thiamine biosynthetic process"/>
    <property type="evidence" value="ECO:0007669"/>
    <property type="project" value="UniProtKB-KW"/>
</dbReference>
<comment type="caution">
    <text evidence="7">The sequence shown here is derived from an EMBL/GenBank/DDBJ whole genome shotgun (WGS) entry which is preliminary data.</text>
</comment>
<organism evidence="7 8">
    <name type="scientific">Jeotgalibacillus campisalis</name>
    <dbReference type="NCBI Taxonomy" id="220754"/>
    <lineage>
        <taxon>Bacteria</taxon>
        <taxon>Bacillati</taxon>
        <taxon>Bacillota</taxon>
        <taxon>Bacilli</taxon>
        <taxon>Bacillales</taxon>
        <taxon>Caryophanaceae</taxon>
        <taxon>Jeotgalibacillus</taxon>
    </lineage>
</organism>
<dbReference type="GO" id="GO:0005737">
    <property type="term" value="C:cytoplasm"/>
    <property type="evidence" value="ECO:0007669"/>
    <property type="project" value="TreeGrafter"/>
</dbReference>
<dbReference type="NCBIfam" id="TIGR02352">
    <property type="entry name" value="thiamin_ThiO"/>
    <property type="match status" value="1"/>
</dbReference>
<dbReference type="Gene3D" id="3.30.9.10">
    <property type="entry name" value="D-Amino Acid Oxidase, subunit A, domain 2"/>
    <property type="match status" value="1"/>
</dbReference>
<dbReference type="InterPro" id="IPR036188">
    <property type="entry name" value="FAD/NAD-bd_sf"/>
</dbReference>
<evidence type="ECO:0000313" key="8">
    <source>
        <dbReference type="Proteomes" id="UP000031972"/>
    </source>
</evidence>
<dbReference type="GO" id="GO:0043799">
    <property type="term" value="F:glycine oxidase activity"/>
    <property type="evidence" value="ECO:0007669"/>
    <property type="project" value="UniProtKB-EC"/>
</dbReference>
<keyword evidence="8" id="KW-1185">Reference proteome</keyword>
<dbReference type="AlphaFoldDB" id="A0A0C2RKZ2"/>
<proteinExistence type="predicted"/>
<evidence type="ECO:0000256" key="5">
    <source>
        <dbReference type="ARBA" id="ARBA00050018"/>
    </source>
</evidence>
<name>A0A0C2RKZ2_9BACL</name>
<dbReference type="EC" id="1.4.3.19" evidence="5"/>
<dbReference type="SUPFAM" id="SSF54373">
    <property type="entry name" value="FAD-linked reductases, C-terminal domain"/>
    <property type="match status" value="1"/>
</dbReference>
<evidence type="ECO:0000313" key="7">
    <source>
        <dbReference type="EMBL" id="KIL50910.1"/>
    </source>
</evidence>
<dbReference type="Pfam" id="PF01266">
    <property type="entry name" value="DAO"/>
    <property type="match status" value="1"/>
</dbReference>
<reference evidence="7 8" key="1">
    <citation type="submission" date="2015-01" db="EMBL/GenBank/DDBJ databases">
        <title>Jeotgalibacillus campisalis genome sequencing.</title>
        <authorList>
            <person name="Goh K.M."/>
            <person name="Chan K.-G."/>
            <person name="Yaakop A.S."/>
            <person name="Ee R."/>
            <person name="Gan H.M."/>
            <person name="Chan C.S."/>
        </authorList>
    </citation>
    <scope>NUCLEOTIDE SEQUENCE [LARGE SCALE GENOMIC DNA]</scope>
    <source>
        <strain evidence="7 8">SF-57</strain>
    </source>
</reference>
<evidence type="ECO:0000256" key="2">
    <source>
        <dbReference type="ARBA" id="ARBA00022977"/>
    </source>
</evidence>
<dbReference type="OrthoDB" id="9794226at2"/>
<dbReference type="GO" id="GO:0009229">
    <property type="term" value="P:thiamine diphosphate biosynthetic process"/>
    <property type="evidence" value="ECO:0007669"/>
    <property type="project" value="UniProtKB-UniPathway"/>
</dbReference>
<dbReference type="GO" id="GO:0050660">
    <property type="term" value="F:flavin adenine dinucleotide binding"/>
    <property type="evidence" value="ECO:0007669"/>
    <property type="project" value="InterPro"/>
</dbReference>
<dbReference type="EMBL" id="JXRR01000008">
    <property type="protein sequence ID" value="KIL50910.1"/>
    <property type="molecule type" value="Genomic_DNA"/>
</dbReference>
<dbReference type="PANTHER" id="PTHR13847">
    <property type="entry name" value="SARCOSINE DEHYDROGENASE-RELATED"/>
    <property type="match status" value="1"/>
</dbReference>
<dbReference type="InterPro" id="IPR006076">
    <property type="entry name" value="FAD-dep_OxRdtase"/>
</dbReference>
<gene>
    <name evidence="7" type="ORF">KR50_07910</name>
</gene>
<protein>
    <recommendedName>
        <fullName evidence="5">glycine oxidase</fullName>
        <ecNumber evidence="5">1.4.3.19</ecNumber>
    </recommendedName>
</protein>
<dbReference type="RefSeq" id="WP_041055137.1">
    <property type="nucleotide sequence ID" value="NZ_JXRR01000008.1"/>
</dbReference>
<comment type="pathway">
    <text evidence="1">Cofactor biosynthesis; thiamine diphosphate biosynthesis.</text>
</comment>
<comment type="catalytic activity">
    <reaction evidence="4">
        <text>glycine + O2 + H2O = glyoxylate + H2O2 + NH4(+)</text>
        <dbReference type="Rhea" id="RHEA:11532"/>
        <dbReference type="ChEBI" id="CHEBI:15377"/>
        <dbReference type="ChEBI" id="CHEBI:15379"/>
        <dbReference type="ChEBI" id="CHEBI:16240"/>
        <dbReference type="ChEBI" id="CHEBI:28938"/>
        <dbReference type="ChEBI" id="CHEBI:36655"/>
        <dbReference type="ChEBI" id="CHEBI:57305"/>
        <dbReference type="EC" id="1.4.3.19"/>
    </reaction>
</comment>
<feature type="domain" description="FAD dependent oxidoreductase" evidence="6">
    <location>
        <begin position="5"/>
        <end position="350"/>
    </location>
</feature>
<dbReference type="InterPro" id="IPR012727">
    <property type="entry name" value="Gly_oxidase_ThiO"/>
</dbReference>
<evidence type="ECO:0000256" key="3">
    <source>
        <dbReference type="ARBA" id="ARBA00023002"/>
    </source>
</evidence>
<dbReference type="PANTHER" id="PTHR13847:SF289">
    <property type="entry name" value="GLYCINE OXIDASE"/>
    <property type="match status" value="1"/>
</dbReference>
<keyword evidence="3" id="KW-0560">Oxidoreductase</keyword>
<dbReference type="PATRIC" id="fig|220754.4.peg.811"/>
<evidence type="ECO:0000259" key="6">
    <source>
        <dbReference type="Pfam" id="PF01266"/>
    </source>
</evidence>
<sequence length="376" mass="40822">MIQPDVTIVGAGVIGGSIAYELSKRGANVCLMDQGEAGQKASKAAAGMLGAQAEMDLDSPLYSFAQYSKAIFEGLKEELQDCTGIDIELVQKGMIKLARNPLEQEGLKKRALHFKESNEQAFWLEEKEIQAKEPAIQTGGMGGLWIPGDGHVNPSALSTAFVQGAVSNGAALLDYTQVYSLIVENGKVNGVMTSAGPIKSNHVIVAGGAWSEELLQKTGIQLNTYPVKGECFSVFAKQQLLQSTLFTEGCYIVPKKAGRLLIGATETPHSFNERVQVKGMMSLMERAAGLLPALKEASFEKSWAGIRPQTADGLPYMSRHRNLNDLWIATGHYRNGILLSAGTGVYMADLLEGREVREDWLQTFSMERQISYAGRE</sequence>
<dbReference type="Gene3D" id="3.50.50.60">
    <property type="entry name" value="FAD/NAD(P)-binding domain"/>
    <property type="match status" value="1"/>
</dbReference>
<dbReference type="UniPathway" id="UPA00060"/>
<evidence type="ECO:0000256" key="4">
    <source>
        <dbReference type="ARBA" id="ARBA00049872"/>
    </source>
</evidence>
<accession>A0A0C2RKZ2</accession>